<keyword evidence="1" id="KW-0863">Zinc-finger</keyword>
<reference evidence="4" key="1">
    <citation type="submission" date="2020-03" db="EMBL/GenBank/DDBJ databases">
        <title>Draft Genome Sequence of Cylindrodendrum hubeiense.</title>
        <authorList>
            <person name="Buettner E."/>
            <person name="Kellner H."/>
        </authorList>
    </citation>
    <scope>NUCLEOTIDE SEQUENCE</scope>
    <source>
        <strain evidence="4">IHI 201604</strain>
    </source>
</reference>
<feature type="region of interest" description="Disordered" evidence="2">
    <location>
        <begin position="231"/>
        <end position="262"/>
    </location>
</feature>
<dbReference type="GO" id="GO:0003676">
    <property type="term" value="F:nucleic acid binding"/>
    <property type="evidence" value="ECO:0007669"/>
    <property type="project" value="InterPro"/>
</dbReference>
<protein>
    <recommendedName>
        <fullName evidence="3">CCHC-type domain-containing protein</fullName>
    </recommendedName>
</protein>
<gene>
    <name evidence="4" type="ORF">G7Z17_g9000</name>
</gene>
<dbReference type="AlphaFoldDB" id="A0A9P5H5Y2"/>
<evidence type="ECO:0000259" key="3">
    <source>
        <dbReference type="PROSITE" id="PS50158"/>
    </source>
</evidence>
<feature type="region of interest" description="Disordered" evidence="2">
    <location>
        <begin position="276"/>
        <end position="300"/>
    </location>
</feature>
<dbReference type="PROSITE" id="PS50158">
    <property type="entry name" value="ZF_CCHC"/>
    <property type="match status" value="1"/>
</dbReference>
<evidence type="ECO:0000313" key="5">
    <source>
        <dbReference type="Proteomes" id="UP000722485"/>
    </source>
</evidence>
<comment type="caution">
    <text evidence="4">The sequence shown here is derived from an EMBL/GenBank/DDBJ whole genome shotgun (WGS) entry which is preliminary data.</text>
</comment>
<organism evidence="4 5">
    <name type="scientific">Cylindrodendrum hubeiense</name>
    <dbReference type="NCBI Taxonomy" id="595255"/>
    <lineage>
        <taxon>Eukaryota</taxon>
        <taxon>Fungi</taxon>
        <taxon>Dikarya</taxon>
        <taxon>Ascomycota</taxon>
        <taxon>Pezizomycotina</taxon>
        <taxon>Sordariomycetes</taxon>
        <taxon>Hypocreomycetidae</taxon>
        <taxon>Hypocreales</taxon>
        <taxon>Nectriaceae</taxon>
        <taxon>Cylindrodendrum</taxon>
    </lineage>
</organism>
<dbReference type="EMBL" id="JAANBB010000243">
    <property type="protein sequence ID" value="KAF7545684.1"/>
    <property type="molecule type" value="Genomic_DNA"/>
</dbReference>
<dbReference type="Pfam" id="PF00098">
    <property type="entry name" value="zf-CCHC"/>
    <property type="match status" value="1"/>
</dbReference>
<feature type="compositionally biased region" description="Polar residues" evidence="2">
    <location>
        <begin position="231"/>
        <end position="251"/>
    </location>
</feature>
<evidence type="ECO:0000256" key="2">
    <source>
        <dbReference type="SAM" id="MobiDB-lite"/>
    </source>
</evidence>
<dbReference type="GO" id="GO:0008270">
    <property type="term" value="F:zinc ion binding"/>
    <property type="evidence" value="ECO:0007669"/>
    <property type="project" value="UniProtKB-KW"/>
</dbReference>
<name>A0A9P5H5Y2_9HYPO</name>
<feature type="domain" description="CCHC-type" evidence="3">
    <location>
        <begin position="59"/>
        <end position="75"/>
    </location>
</feature>
<feature type="region of interest" description="Disordered" evidence="2">
    <location>
        <begin position="1"/>
        <end position="23"/>
    </location>
</feature>
<dbReference type="Proteomes" id="UP000722485">
    <property type="component" value="Unassembled WGS sequence"/>
</dbReference>
<evidence type="ECO:0000256" key="1">
    <source>
        <dbReference type="PROSITE-ProRule" id="PRU00047"/>
    </source>
</evidence>
<dbReference type="SUPFAM" id="SSF57756">
    <property type="entry name" value="Retrovirus zinc finger-like domains"/>
    <property type="match status" value="1"/>
</dbReference>
<proteinExistence type="predicted"/>
<keyword evidence="1" id="KW-0479">Metal-binding</keyword>
<evidence type="ECO:0000313" key="4">
    <source>
        <dbReference type="EMBL" id="KAF7545684.1"/>
    </source>
</evidence>
<dbReference type="InterPro" id="IPR001878">
    <property type="entry name" value="Znf_CCHC"/>
</dbReference>
<feature type="region of interest" description="Disordered" evidence="2">
    <location>
        <begin position="101"/>
        <end position="126"/>
    </location>
</feature>
<accession>A0A9P5H5Y2</accession>
<keyword evidence="5" id="KW-1185">Reference proteome</keyword>
<dbReference type="Gene3D" id="4.10.60.10">
    <property type="entry name" value="Zinc finger, CCHC-type"/>
    <property type="match status" value="1"/>
</dbReference>
<keyword evidence="1" id="KW-0862">Zinc</keyword>
<dbReference type="SMART" id="SM00343">
    <property type="entry name" value="ZnF_C2HC"/>
    <property type="match status" value="1"/>
</dbReference>
<dbReference type="InterPro" id="IPR036875">
    <property type="entry name" value="Znf_CCHC_sf"/>
</dbReference>
<feature type="compositionally biased region" description="Gly residues" evidence="2">
    <location>
        <begin position="284"/>
        <end position="300"/>
    </location>
</feature>
<sequence length="300" mass="31738">MEAFTSRDAAHGPKPKLSSPDWSMSTADEIRALMELVKAFKGNSSGGGGCGGRSCRPKRCFNCLKQGHVARDCNEPLCSRSHPPPTPQARACGEIGHIAQDRKEPHRRGQDEARSAAETRLLGHPDGSRYRTGHVITIAPWRAAPDRWVQSPIAEDTRAMFGCIRALKGSGIAEPTTNLIVAVVAEAAAEVTTFGLPNLLLATNQSPDEPVIMTIVEEISSLTELVKAFKGNSSGVTPTSDEPVTPTSDEPVTTAPDRPVIMSTRDKIRTLAELARAFKDNPSDGGGGGHGGRSGAQGGS</sequence>